<gene>
    <name evidence="2" type="ORF">E6C27_scaffold19G002300</name>
</gene>
<dbReference type="EMBL" id="SSTE01022979">
    <property type="protein sequence ID" value="KAA0026243.1"/>
    <property type="molecule type" value="Genomic_DNA"/>
</dbReference>
<dbReference type="AlphaFoldDB" id="A0A5A7SNR1"/>
<protein>
    <recommendedName>
        <fullName evidence="4">Transposase</fullName>
    </recommendedName>
</protein>
<proteinExistence type="predicted"/>
<dbReference type="PANTHER" id="PTHR10775:SF185">
    <property type="entry name" value="OS08G0208400 PROTEIN"/>
    <property type="match status" value="1"/>
</dbReference>
<dbReference type="OrthoDB" id="1729146at2759"/>
<dbReference type="Proteomes" id="UP000321393">
    <property type="component" value="Unassembled WGS sequence"/>
</dbReference>
<name>A0A5A7SNR1_CUCMM</name>
<comment type="caution">
    <text evidence="2">The sequence shown here is derived from an EMBL/GenBank/DDBJ whole genome shotgun (WGS) entry which is preliminary data.</text>
</comment>
<feature type="region of interest" description="Disordered" evidence="1">
    <location>
        <begin position="244"/>
        <end position="274"/>
    </location>
</feature>
<feature type="region of interest" description="Disordered" evidence="1">
    <location>
        <begin position="158"/>
        <end position="219"/>
    </location>
</feature>
<evidence type="ECO:0008006" key="4">
    <source>
        <dbReference type="Google" id="ProtNLM"/>
    </source>
</evidence>
<feature type="compositionally biased region" description="Basic and acidic residues" evidence="1">
    <location>
        <begin position="264"/>
        <end position="274"/>
    </location>
</feature>
<organism evidence="2 3">
    <name type="scientific">Cucumis melo var. makuwa</name>
    <name type="common">Oriental melon</name>
    <dbReference type="NCBI Taxonomy" id="1194695"/>
    <lineage>
        <taxon>Eukaryota</taxon>
        <taxon>Viridiplantae</taxon>
        <taxon>Streptophyta</taxon>
        <taxon>Embryophyta</taxon>
        <taxon>Tracheophyta</taxon>
        <taxon>Spermatophyta</taxon>
        <taxon>Magnoliopsida</taxon>
        <taxon>eudicotyledons</taxon>
        <taxon>Gunneridae</taxon>
        <taxon>Pentapetalae</taxon>
        <taxon>rosids</taxon>
        <taxon>fabids</taxon>
        <taxon>Cucurbitales</taxon>
        <taxon>Cucurbitaceae</taxon>
        <taxon>Benincaseae</taxon>
        <taxon>Cucumis</taxon>
    </lineage>
</organism>
<accession>A0A5A7SNR1</accession>
<evidence type="ECO:0000313" key="3">
    <source>
        <dbReference type="Proteomes" id="UP000321393"/>
    </source>
</evidence>
<reference evidence="2 3" key="1">
    <citation type="submission" date="2019-08" db="EMBL/GenBank/DDBJ databases">
        <title>Draft genome sequences of two oriental melons (Cucumis melo L. var makuwa).</title>
        <authorList>
            <person name="Kwon S.-Y."/>
        </authorList>
    </citation>
    <scope>NUCLEOTIDE SEQUENCE [LARGE SCALE GENOMIC DNA]</scope>
    <source>
        <strain evidence="3">cv. SW 3</strain>
        <tissue evidence="2">Leaf</tissue>
    </source>
</reference>
<evidence type="ECO:0000256" key="1">
    <source>
        <dbReference type="SAM" id="MobiDB-lite"/>
    </source>
</evidence>
<sequence length="274" mass="31005">MYEENDVGNIKEMVEIAHEQYSKDPSGFEKLLNDVEKSLYEGCKKFTKLSTLVKLYNLKVRHGWSNISFSELLKALKDILPSPNDLPTSMYEAKKMLGALGMEYEKIHACPNDCCLYQKEYANAIVCPECAMVANHAYIDTLVVVLWSRMSSEFQKLRREQQDRRKRSKYTHNMSRRGYANLVEDKDEILDKAPNEESPNDALTQALGTSEYGGREKGLENVVKEKEGIATSVPPVSLTSKKKVVEEEEVKEEEVIATTPMTKNEADDKGGGGY</sequence>
<evidence type="ECO:0000313" key="2">
    <source>
        <dbReference type="EMBL" id="KAA0026243.1"/>
    </source>
</evidence>
<dbReference type="PANTHER" id="PTHR10775">
    <property type="entry name" value="OS08G0208400 PROTEIN"/>
    <property type="match status" value="1"/>
</dbReference>